<evidence type="ECO:0000313" key="2">
    <source>
        <dbReference type="EMBL" id="KAF7286560.1"/>
    </source>
</evidence>
<name>A0A834MMW5_RHYFE</name>
<dbReference type="Proteomes" id="UP000625711">
    <property type="component" value="Unassembled WGS sequence"/>
</dbReference>
<keyword evidence="3" id="KW-1185">Reference proteome</keyword>
<evidence type="ECO:0000256" key="1">
    <source>
        <dbReference type="SAM" id="MobiDB-lite"/>
    </source>
</evidence>
<comment type="caution">
    <text evidence="2">The sequence shown here is derived from an EMBL/GenBank/DDBJ whole genome shotgun (WGS) entry which is preliminary data.</text>
</comment>
<dbReference type="AlphaFoldDB" id="A0A834MMW5"/>
<proteinExistence type="predicted"/>
<organism evidence="2 3">
    <name type="scientific">Rhynchophorus ferrugineus</name>
    <name type="common">Red palm weevil</name>
    <name type="synonym">Curculio ferrugineus</name>
    <dbReference type="NCBI Taxonomy" id="354439"/>
    <lineage>
        <taxon>Eukaryota</taxon>
        <taxon>Metazoa</taxon>
        <taxon>Ecdysozoa</taxon>
        <taxon>Arthropoda</taxon>
        <taxon>Hexapoda</taxon>
        <taxon>Insecta</taxon>
        <taxon>Pterygota</taxon>
        <taxon>Neoptera</taxon>
        <taxon>Endopterygota</taxon>
        <taxon>Coleoptera</taxon>
        <taxon>Polyphaga</taxon>
        <taxon>Cucujiformia</taxon>
        <taxon>Curculionidae</taxon>
        <taxon>Dryophthorinae</taxon>
        <taxon>Rhynchophorus</taxon>
    </lineage>
</organism>
<evidence type="ECO:0000313" key="3">
    <source>
        <dbReference type="Proteomes" id="UP000625711"/>
    </source>
</evidence>
<feature type="region of interest" description="Disordered" evidence="1">
    <location>
        <begin position="1"/>
        <end position="22"/>
    </location>
</feature>
<protein>
    <submittedName>
        <fullName evidence="2">Uncharacterized protein</fullName>
    </submittedName>
</protein>
<gene>
    <name evidence="2" type="ORF">GWI33_004601</name>
</gene>
<dbReference type="EMBL" id="JAACXV010000023">
    <property type="protein sequence ID" value="KAF7286560.1"/>
    <property type="molecule type" value="Genomic_DNA"/>
</dbReference>
<sequence>MTPSRVSKAIFSPPPTVPHSQLQGTRLPVNDCVWPWSAFDFPARFPQGARTGEAGGAQIQGGERSAGTSRGDLLKIFSSDVTTKCVFSSIFSGSESVMIQTNLYRSVSPVYHRIGPCRGKRGEIGKERSV</sequence>
<reference evidence="2" key="1">
    <citation type="submission" date="2020-08" db="EMBL/GenBank/DDBJ databases">
        <title>Genome sequencing and assembly of the red palm weevil Rhynchophorus ferrugineus.</title>
        <authorList>
            <person name="Dias G.B."/>
            <person name="Bergman C.M."/>
            <person name="Manee M."/>
        </authorList>
    </citation>
    <scope>NUCLEOTIDE SEQUENCE</scope>
    <source>
        <strain evidence="2">AA-2017</strain>
        <tissue evidence="2">Whole larva</tissue>
    </source>
</reference>
<accession>A0A834MMW5</accession>